<dbReference type="EMBL" id="PKPP01018634">
    <property type="protein sequence ID" value="PWA36181.1"/>
    <property type="molecule type" value="Genomic_DNA"/>
</dbReference>
<gene>
    <name evidence="1" type="ORF">CTI12_AA602460</name>
</gene>
<evidence type="ECO:0000313" key="1">
    <source>
        <dbReference type="EMBL" id="PWA36181.1"/>
    </source>
</evidence>
<keyword evidence="2" id="KW-1185">Reference proteome</keyword>
<dbReference type="AlphaFoldDB" id="A0A2U1KHH2"/>
<reference evidence="1 2" key="1">
    <citation type="journal article" date="2018" name="Mol. Plant">
        <title>The genome of Artemisia annua provides insight into the evolution of Asteraceae family and artemisinin biosynthesis.</title>
        <authorList>
            <person name="Shen Q."/>
            <person name="Zhang L."/>
            <person name="Liao Z."/>
            <person name="Wang S."/>
            <person name="Yan T."/>
            <person name="Shi P."/>
            <person name="Liu M."/>
            <person name="Fu X."/>
            <person name="Pan Q."/>
            <person name="Wang Y."/>
            <person name="Lv Z."/>
            <person name="Lu X."/>
            <person name="Zhang F."/>
            <person name="Jiang W."/>
            <person name="Ma Y."/>
            <person name="Chen M."/>
            <person name="Hao X."/>
            <person name="Li L."/>
            <person name="Tang Y."/>
            <person name="Lv G."/>
            <person name="Zhou Y."/>
            <person name="Sun X."/>
            <person name="Brodelius P.E."/>
            <person name="Rose J.K.C."/>
            <person name="Tang K."/>
        </authorList>
    </citation>
    <scope>NUCLEOTIDE SEQUENCE [LARGE SCALE GENOMIC DNA]</scope>
    <source>
        <strain evidence="2">cv. Huhao1</strain>
        <tissue evidence="1">Leaf</tissue>
    </source>
</reference>
<dbReference type="Proteomes" id="UP000245207">
    <property type="component" value="Unassembled WGS sequence"/>
</dbReference>
<comment type="caution">
    <text evidence="1">The sequence shown here is derived from an EMBL/GenBank/DDBJ whole genome shotgun (WGS) entry which is preliminary data.</text>
</comment>
<dbReference type="OrthoDB" id="49511at2759"/>
<name>A0A2U1KHH2_ARTAN</name>
<organism evidence="1 2">
    <name type="scientific">Artemisia annua</name>
    <name type="common">Sweet wormwood</name>
    <dbReference type="NCBI Taxonomy" id="35608"/>
    <lineage>
        <taxon>Eukaryota</taxon>
        <taxon>Viridiplantae</taxon>
        <taxon>Streptophyta</taxon>
        <taxon>Embryophyta</taxon>
        <taxon>Tracheophyta</taxon>
        <taxon>Spermatophyta</taxon>
        <taxon>Magnoliopsida</taxon>
        <taxon>eudicotyledons</taxon>
        <taxon>Gunneridae</taxon>
        <taxon>Pentapetalae</taxon>
        <taxon>asterids</taxon>
        <taxon>campanulids</taxon>
        <taxon>Asterales</taxon>
        <taxon>Asteraceae</taxon>
        <taxon>Asteroideae</taxon>
        <taxon>Anthemideae</taxon>
        <taxon>Artemisiinae</taxon>
        <taxon>Artemisia</taxon>
    </lineage>
</organism>
<proteinExistence type="predicted"/>
<evidence type="ECO:0000313" key="2">
    <source>
        <dbReference type="Proteomes" id="UP000245207"/>
    </source>
</evidence>
<sequence length="266" mass="30054">MDHLEDGELPTQSSDVAPTNIVASSQATEKTDATSEVIASTPAKPKYRHEFYHKPEEPYKEEIWNRNDAGLAAAELVLAVEKHVLESGSVDTVGTVVDVNIKLKRKKKSRLSEPGSTIDGGRVILSKGVSLGRRVGHKLGLTIELIWVFDMSHEHYILGRHHKHVKSELSNLERKTVNKVDDGDHSSLEEDADKYKEQLEAVFFKLKESKSYRRTVRSISISCITAATPLLSSLKQTAYLIDLDIVEHLRKWKNPINWRQEPRRSL</sequence>
<protein>
    <submittedName>
        <fullName evidence="1">Armadillo-like helical</fullName>
    </submittedName>
</protein>
<accession>A0A2U1KHH2</accession>
<dbReference type="STRING" id="35608.A0A2U1KHH2"/>